<evidence type="ECO:0000313" key="1">
    <source>
        <dbReference type="Proteomes" id="UP000036681"/>
    </source>
</evidence>
<keyword evidence="1" id="KW-1185">Reference proteome</keyword>
<protein>
    <submittedName>
        <fullName evidence="2">Ovule protein</fullName>
    </submittedName>
</protein>
<dbReference type="AlphaFoldDB" id="A0A0M3I834"/>
<proteinExistence type="predicted"/>
<evidence type="ECO:0000313" key="2">
    <source>
        <dbReference type="WBParaSite" id="ALUE_0001344901-mRNA-1"/>
    </source>
</evidence>
<organism evidence="1 2">
    <name type="scientific">Ascaris lumbricoides</name>
    <name type="common">Giant roundworm</name>
    <dbReference type="NCBI Taxonomy" id="6252"/>
    <lineage>
        <taxon>Eukaryota</taxon>
        <taxon>Metazoa</taxon>
        <taxon>Ecdysozoa</taxon>
        <taxon>Nematoda</taxon>
        <taxon>Chromadorea</taxon>
        <taxon>Rhabditida</taxon>
        <taxon>Spirurina</taxon>
        <taxon>Ascaridomorpha</taxon>
        <taxon>Ascaridoidea</taxon>
        <taxon>Ascarididae</taxon>
        <taxon>Ascaris</taxon>
    </lineage>
</organism>
<dbReference type="Proteomes" id="UP000036681">
    <property type="component" value="Unplaced"/>
</dbReference>
<sequence length="114" mass="12674">MDEFLDDRVRPGLCQMTTLHPSSLGPGLDLSPYYLSVEESSMLCVVFAHLCCHPPWMDPLIRAHLSSEFVPSSLHSATVVFSSYFSVLSIVELKCLTPNWLSSVIDSCDKLLLV</sequence>
<dbReference type="WBParaSite" id="ALUE_0001344901-mRNA-1">
    <property type="protein sequence ID" value="ALUE_0001344901-mRNA-1"/>
    <property type="gene ID" value="ALUE_0001344901"/>
</dbReference>
<accession>A0A0M3I834</accession>
<name>A0A0M3I834_ASCLU</name>
<reference evidence="2" key="1">
    <citation type="submission" date="2017-02" db="UniProtKB">
        <authorList>
            <consortium name="WormBaseParasite"/>
        </authorList>
    </citation>
    <scope>IDENTIFICATION</scope>
</reference>